<evidence type="ECO:0000313" key="1">
    <source>
        <dbReference type="EMBL" id="MBC8592130.1"/>
    </source>
</evidence>
<organism evidence="1 2">
    <name type="scientific">Jilunia laotingensis</name>
    <dbReference type="NCBI Taxonomy" id="2763675"/>
    <lineage>
        <taxon>Bacteria</taxon>
        <taxon>Pseudomonadati</taxon>
        <taxon>Bacteroidota</taxon>
        <taxon>Bacteroidia</taxon>
        <taxon>Bacteroidales</taxon>
        <taxon>Bacteroidaceae</taxon>
        <taxon>Jilunia</taxon>
    </lineage>
</organism>
<dbReference type="EMBL" id="JACRTF010000001">
    <property type="protein sequence ID" value="MBC8592130.1"/>
    <property type="molecule type" value="Genomic_DNA"/>
</dbReference>
<dbReference type="RefSeq" id="WP_262433344.1">
    <property type="nucleotide sequence ID" value="NZ_JACRTF010000001.1"/>
</dbReference>
<accession>A0A926F165</accession>
<proteinExistence type="predicted"/>
<name>A0A926F165_9BACT</name>
<protein>
    <submittedName>
        <fullName evidence="1">Uncharacterized protein</fullName>
    </submittedName>
</protein>
<comment type="caution">
    <text evidence="1">The sequence shown here is derived from an EMBL/GenBank/DDBJ whole genome shotgun (WGS) entry which is preliminary data.</text>
</comment>
<sequence>METEWFEILPDLCPPEDAMVCNGAYYRIANGNPAKSEDFFSQRILQPDKIFQGEGIDECVIRAISLFSRKEEAEKRLKLPKFKNAKIALVTLESKDGMIKKTFGNAHYSWWRTTKFDVSQSKVIE</sequence>
<dbReference type="AlphaFoldDB" id="A0A926F165"/>
<gene>
    <name evidence="1" type="ORF">H8744_02495</name>
</gene>
<dbReference type="Proteomes" id="UP000651085">
    <property type="component" value="Unassembled WGS sequence"/>
</dbReference>
<reference evidence="1" key="1">
    <citation type="submission" date="2020-08" db="EMBL/GenBank/DDBJ databases">
        <title>Genome public.</title>
        <authorList>
            <person name="Liu C."/>
            <person name="Sun Q."/>
        </authorList>
    </citation>
    <scope>NUCLEOTIDE SEQUENCE</scope>
    <source>
        <strain evidence="1">N12</strain>
    </source>
</reference>
<keyword evidence="2" id="KW-1185">Reference proteome</keyword>
<evidence type="ECO:0000313" key="2">
    <source>
        <dbReference type="Proteomes" id="UP000651085"/>
    </source>
</evidence>